<reference evidence="1 2" key="1">
    <citation type="submission" date="2014-06" db="EMBL/GenBank/DDBJ databases">
        <authorList>
            <consortium name="DOE Joint Genome Institute"/>
            <person name="Kuo A."/>
            <person name="Kohler A."/>
            <person name="Nagy L.G."/>
            <person name="Floudas D."/>
            <person name="Copeland A."/>
            <person name="Barry K.W."/>
            <person name="Cichocki N."/>
            <person name="Veneault-Fourrey C."/>
            <person name="LaButti K."/>
            <person name="Lindquist E.A."/>
            <person name="Lipzen A."/>
            <person name="Lundell T."/>
            <person name="Morin E."/>
            <person name="Murat C."/>
            <person name="Sun H."/>
            <person name="Tunlid A."/>
            <person name="Henrissat B."/>
            <person name="Grigoriev I.V."/>
            <person name="Hibbett D.S."/>
            <person name="Martin F."/>
            <person name="Nordberg H.P."/>
            <person name="Cantor M.N."/>
            <person name="Hua S.X."/>
        </authorList>
    </citation>
    <scope>NUCLEOTIDE SEQUENCE [LARGE SCALE GENOMIC DNA]</scope>
    <source>
        <strain evidence="1 2">ATCC 200175</strain>
    </source>
</reference>
<gene>
    <name evidence="1" type="ORF">PAXINDRAFT_158476</name>
</gene>
<keyword evidence="2" id="KW-1185">Reference proteome</keyword>
<accession>A0A0C9T7X9</accession>
<evidence type="ECO:0000313" key="1">
    <source>
        <dbReference type="EMBL" id="KIJ07283.1"/>
    </source>
</evidence>
<protein>
    <submittedName>
        <fullName evidence="1">Uncharacterized protein</fullName>
    </submittedName>
</protein>
<reference evidence="2" key="2">
    <citation type="submission" date="2015-01" db="EMBL/GenBank/DDBJ databases">
        <title>Evolutionary Origins and Diversification of the Mycorrhizal Mutualists.</title>
        <authorList>
            <consortium name="DOE Joint Genome Institute"/>
            <consortium name="Mycorrhizal Genomics Consortium"/>
            <person name="Kohler A."/>
            <person name="Kuo A."/>
            <person name="Nagy L.G."/>
            <person name="Floudas D."/>
            <person name="Copeland A."/>
            <person name="Barry K.W."/>
            <person name="Cichocki N."/>
            <person name="Veneault-Fourrey C."/>
            <person name="LaButti K."/>
            <person name="Lindquist E.A."/>
            <person name="Lipzen A."/>
            <person name="Lundell T."/>
            <person name="Morin E."/>
            <person name="Murat C."/>
            <person name="Riley R."/>
            <person name="Ohm R."/>
            <person name="Sun H."/>
            <person name="Tunlid A."/>
            <person name="Henrissat B."/>
            <person name="Grigoriev I.V."/>
            <person name="Hibbett D.S."/>
            <person name="Martin F."/>
        </authorList>
    </citation>
    <scope>NUCLEOTIDE SEQUENCE [LARGE SCALE GENOMIC DNA]</scope>
    <source>
        <strain evidence="2">ATCC 200175</strain>
    </source>
</reference>
<dbReference type="Proteomes" id="UP000053647">
    <property type="component" value="Unassembled WGS sequence"/>
</dbReference>
<organism evidence="1 2">
    <name type="scientific">Paxillus involutus ATCC 200175</name>
    <dbReference type="NCBI Taxonomy" id="664439"/>
    <lineage>
        <taxon>Eukaryota</taxon>
        <taxon>Fungi</taxon>
        <taxon>Dikarya</taxon>
        <taxon>Basidiomycota</taxon>
        <taxon>Agaricomycotina</taxon>
        <taxon>Agaricomycetes</taxon>
        <taxon>Agaricomycetidae</taxon>
        <taxon>Boletales</taxon>
        <taxon>Paxilineae</taxon>
        <taxon>Paxillaceae</taxon>
        <taxon>Paxillus</taxon>
    </lineage>
</organism>
<evidence type="ECO:0000313" key="2">
    <source>
        <dbReference type="Proteomes" id="UP000053647"/>
    </source>
</evidence>
<dbReference type="AlphaFoldDB" id="A0A0C9T7X9"/>
<dbReference type="EMBL" id="KN819950">
    <property type="protein sequence ID" value="KIJ07283.1"/>
    <property type="molecule type" value="Genomic_DNA"/>
</dbReference>
<sequence length="339" mass="38776">MQWLEFTRFLRGWQDNLQQVLETDPGGFMGWKYVKVAGAIPNLFPDYGVLQSYHSVRWTHPGPVLSPLYFVAPKATRQFANAVWMALSLPPSEIINELDGPEDEKLVHMTLPACVVDKCQHWILVVKHESGQRHSNTEWSAPDDLAGEDPYSNPAFTHTFDCTPNQWADKVLALFLMYKGFHQNLDKGMVEGIRAAFKDLWDNVDGDTYHGQWNFNHDRQQWEGNPAESAEVNDIISSLKHKASSEDGDIHSQLAGEPTSVHLAERTLVTRHLEQIAFNATAWTLWTRCFELVKVKHWHVTMLNPVPINHILKMYLAHETLVLSDLSTHFDIHLKNHKG</sequence>
<proteinExistence type="predicted"/>
<name>A0A0C9T7X9_PAXIN</name>
<dbReference type="OrthoDB" id="164951at2759"/>
<dbReference type="HOGENOM" id="CLU_819155_0_0_1"/>